<evidence type="ECO:0000313" key="4">
    <source>
        <dbReference type="Proteomes" id="UP000330809"/>
    </source>
</evidence>
<feature type="region of interest" description="Disordered" evidence="1">
    <location>
        <begin position="30"/>
        <end position="60"/>
    </location>
</feature>
<sequence>MILSLLSITDAEQRQLKTLISSDLATERNTVRERSGMTKRTDFNKIGQNQMHQRVNRDQL</sequence>
<dbReference type="Proteomes" id="UP000330809">
    <property type="component" value="Unassembled WGS sequence"/>
</dbReference>
<evidence type="ECO:0000313" key="3">
    <source>
        <dbReference type="EMBL" id="VFB20690.1"/>
    </source>
</evidence>
<protein>
    <submittedName>
        <fullName evidence="2">Uncharacterized protein</fullName>
    </submittedName>
</protein>
<evidence type="ECO:0000256" key="1">
    <source>
        <dbReference type="SAM" id="MobiDB-lite"/>
    </source>
</evidence>
<proteinExistence type="predicted"/>
<name>A0A449IMQ5_PSEFR</name>
<evidence type="ECO:0000313" key="2">
    <source>
        <dbReference type="EMBL" id="VFB20679.1"/>
    </source>
</evidence>
<accession>A0A449IMQ5</accession>
<gene>
    <name evidence="2" type="ORF">NCTC10754_03307</name>
    <name evidence="3" type="ORF">NCTC10754_03318</name>
</gene>
<dbReference type="EMBL" id="CAACYJ010000039">
    <property type="protein sequence ID" value="VFB20690.1"/>
    <property type="molecule type" value="Genomic_DNA"/>
</dbReference>
<feature type="compositionally biased region" description="Basic and acidic residues" evidence="1">
    <location>
        <begin position="30"/>
        <end position="43"/>
    </location>
</feature>
<dbReference type="EMBL" id="CAACYJ010000039">
    <property type="protein sequence ID" value="VFB20679.1"/>
    <property type="molecule type" value="Genomic_DNA"/>
</dbReference>
<dbReference type="AlphaFoldDB" id="A0A449IMQ5"/>
<reference evidence="2 4" key="1">
    <citation type="submission" date="2019-02" db="EMBL/GenBank/DDBJ databases">
        <authorList>
            <consortium name="Pathogen Informatics"/>
        </authorList>
    </citation>
    <scope>NUCLEOTIDE SEQUENCE [LARGE SCALE GENOMIC DNA]</scope>
    <source>
        <strain evidence="2 4">3012STDY7103891</strain>
    </source>
</reference>
<organism evidence="2 4">
    <name type="scientific">Pseudomonas fragi</name>
    <dbReference type="NCBI Taxonomy" id="296"/>
    <lineage>
        <taxon>Bacteria</taxon>
        <taxon>Pseudomonadati</taxon>
        <taxon>Pseudomonadota</taxon>
        <taxon>Gammaproteobacteria</taxon>
        <taxon>Pseudomonadales</taxon>
        <taxon>Pseudomonadaceae</taxon>
        <taxon>Pseudomonas</taxon>
    </lineage>
</organism>